<evidence type="ECO:0000256" key="1">
    <source>
        <dbReference type="SAM" id="Phobius"/>
    </source>
</evidence>
<protein>
    <submittedName>
        <fullName evidence="2">Uncharacterized protein</fullName>
    </submittedName>
</protein>
<proteinExistence type="predicted"/>
<dbReference type="EMBL" id="CP041969">
    <property type="protein sequence ID" value="QMV40505.1"/>
    <property type="molecule type" value="Genomic_DNA"/>
</dbReference>
<dbReference type="RefSeq" id="WP_182301854.1">
    <property type="nucleotide sequence ID" value="NZ_CP041969.1"/>
</dbReference>
<keyword evidence="3" id="KW-1185">Reference proteome</keyword>
<sequence>MEGELGSGARIAIALIVIGVIISVIFVILGFTRGTTNSGITTVQNSMDSMSLAQFDDYDQKILSGTQVTSAIKLFDGRPVAMVVRTRALRATPTTAAAEGHNYGALLVGSTPSGSGDNRIFTTVTMSKAALTNSFYTHNLQTTGTEQYNMLIIPTTRSGTPTFIRPTAKFMAELIQDATGTIVGICFTQQ</sequence>
<keyword evidence="1" id="KW-0472">Membrane</keyword>
<reference evidence="2 3" key="1">
    <citation type="submission" date="2019-07" db="EMBL/GenBank/DDBJ databases">
        <authorList>
            <person name="Kim J.K."/>
            <person name="Cheong H.-M."/>
            <person name="Choi Y."/>
            <person name="Hwang K.J."/>
            <person name="Lee S."/>
            <person name="Choi C."/>
        </authorList>
    </citation>
    <scope>NUCLEOTIDE SEQUENCE [LARGE SCALE GENOMIC DNA]</scope>
    <source>
        <strain evidence="2 3">KS 22</strain>
    </source>
</reference>
<keyword evidence="1" id="KW-1133">Transmembrane helix</keyword>
<name>A0A7G5BU71_9BACL</name>
<accession>A0A7G5BU71</accession>
<dbReference type="AlphaFoldDB" id="A0A7G5BU71"/>
<feature type="transmembrane region" description="Helical" evidence="1">
    <location>
        <begin position="12"/>
        <end position="31"/>
    </location>
</feature>
<dbReference type="Proteomes" id="UP000515679">
    <property type="component" value="Chromosome"/>
</dbReference>
<organism evidence="2 3">
    <name type="scientific">Cohnella cholangitidis</name>
    <dbReference type="NCBI Taxonomy" id="2598458"/>
    <lineage>
        <taxon>Bacteria</taxon>
        <taxon>Bacillati</taxon>
        <taxon>Bacillota</taxon>
        <taxon>Bacilli</taxon>
        <taxon>Bacillales</taxon>
        <taxon>Paenibacillaceae</taxon>
        <taxon>Cohnella</taxon>
    </lineage>
</organism>
<dbReference type="KEGG" id="cchl:FPL14_04255"/>
<gene>
    <name evidence="2" type="ORF">FPL14_04255</name>
</gene>
<evidence type="ECO:0000313" key="3">
    <source>
        <dbReference type="Proteomes" id="UP000515679"/>
    </source>
</evidence>
<evidence type="ECO:0000313" key="2">
    <source>
        <dbReference type="EMBL" id="QMV40505.1"/>
    </source>
</evidence>
<keyword evidence="1" id="KW-0812">Transmembrane</keyword>